<reference evidence="8 9" key="1">
    <citation type="journal article" date="2016" name="Nat. Commun.">
        <title>Thousands of microbial genomes shed light on interconnected biogeochemical processes in an aquifer system.</title>
        <authorList>
            <person name="Anantharaman K."/>
            <person name="Brown C.T."/>
            <person name="Hug L.A."/>
            <person name="Sharon I."/>
            <person name="Castelle C.J."/>
            <person name="Probst A.J."/>
            <person name="Thomas B.C."/>
            <person name="Singh A."/>
            <person name="Wilkins M.J."/>
            <person name="Karaoz U."/>
            <person name="Brodie E.L."/>
            <person name="Williams K.H."/>
            <person name="Hubbard S.S."/>
            <person name="Banfield J.F."/>
        </authorList>
    </citation>
    <scope>NUCLEOTIDE SEQUENCE [LARGE SCALE GENOMIC DNA]</scope>
</reference>
<dbReference type="EMBL" id="MFJU01000027">
    <property type="protein sequence ID" value="OGG35373.1"/>
    <property type="molecule type" value="Genomic_DNA"/>
</dbReference>
<evidence type="ECO:0000313" key="9">
    <source>
        <dbReference type="Proteomes" id="UP000176228"/>
    </source>
</evidence>
<dbReference type="GO" id="GO:0003735">
    <property type="term" value="F:structural constituent of ribosome"/>
    <property type="evidence" value="ECO:0007669"/>
    <property type="project" value="InterPro"/>
</dbReference>
<name>A0A1F6BEY2_9BACT</name>
<dbReference type="Pfam" id="PF01649">
    <property type="entry name" value="Ribosomal_S20p"/>
    <property type="match status" value="1"/>
</dbReference>
<evidence type="ECO:0000256" key="7">
    <source>
        <dbReference type="SAM" id="MobiDB-lite"/>
    </source>
</evidence>
<dbReference type="GO" id="GO:1990904">
    <property type="term" value="C:ribonucleoprotein complex"/>
    <property type="evidence" value="ECO:0007669"/>
    <property type="project" value="UniProtKB-KW"/>
</dbReference>
<dbReference type="SUPFAM" id="SSF46992">
    <property type="entry name" value="Ribosomal protein S20"/>
    <property type="match status" value="1"/>
</dbReference>
<dbReference type="GO" id="GO:0019843">
    <property type="term" value="F:rRNA binding"/>
    <property type="evidence" value="ECO:0007669"/>
    <property type="project" value="UniProtKB-UniRule"/>
</dbReference>
<keyword evidence="3 6" id="KW-0689">Ribosomal protein</keyword>
<sequence>MPITRSAAKKMRQDKVRKNNNLIVRNKVRDAIKNFRRRPEEKLYRLAASLLDQASKKKIFHANKSARLKSNLSKLLKKKPAAAVSKTPSKSKKTAKLKKKTATKS</sequence>
<dbReference type="AlphaFoldDB" id="A0A1F6BEY2"/>
<feature type="compositionally biased region" description="Basic residues" evidence="7">
    <location>
        <begin position="89"/>
        <end position="105"/>
    </location>
</feature>
<dbReference type="Gene3D" id="1.20.58.110">
    <property type="entry name" value="Ribosomal protein S20"/>
    <property type="match status" value="1"/>
</dbReference>
<evidence type="ECO:0000256" key="3">
    <source>
        <dbReference type="ARBA" id="ARBA00022980"/>
    </source>
</evidence>
<proteinExistence type="inferred from homology"/>
<comment type="similarity">
    <text evidence="6">Belongs to the bacterial ribosomal protein bS20 family.</text>
</comment>
<evidence type="ECO:0000256" key="2">
    <source>
        <dbReference type="ARBA" id="ARBA00022884"/>
    </source>
</evidence>
<dbReference type="HAMAP" id="MF_00500">
    <property type="entry name" value="Ribosomal_bS20"/>
    <property type="match status" value="1"/>
</dbReference>
<evidence type="ECO:0000313" key="8">
    <source>
        <dbReference type="EMBL" id="OGG35373.1"/>
    </source>
</evidence>
<keyword evidence="2 6" id="KW-0694">RNA-binding</keyword>
<evidence type="ECO:0000256" key="4">
    <source>
        <dbReference type="ARBA" id="ARBA00023274"/>
    </source>
</evidence>
<keyword evidence="1 6" id="KW-0699">rRNA-binding</keyword>
<dbReference type="STRING" id="1798391.A2968_04660"/>
<feature type="region of interest" description="Disordered" evidence="7">
    <location>
        <begin position="71"/>
        <end position="105"/>
    </location>
</feature>
<accession>A0A1F6BEY2</accession>
<organism evidence="8 9">
    <name type="scientific">Candidatus Gottesmanbacteria bacterium RIFCSPLOWO2_01_FULL_42_22</name>
    <dbReference type="NCBI Taxonomy" id="1798391"/>
    <lineage>
        <taxon>Bacteria</taxon>
        <taxon>Candidatus Gottesmaniibacteriota</taxon>
    </lineage>
</organism>
<protein>
    <recommendedName>
        <fullName evidence="5 6">Small ribosomal subunit protein bS20</fullName>
    </recommendedName>
</protein>
<dbReference type="InterPro" id="IPR002583">
    <property type="entry name" value="Ribosomal_bS20"/>
</dbReference>
<dbReference type="InterPro" id="IPR036510">
    <property type="entry name" value="Ribosomal_bS20_sf"/>
</dbReference>
<keyword evidence="4 6" id="KW-0687">Ribonucleoprotein</keyword>
<dbReference type="GO" id="GO:0006412">
    <property type="term" value="P:translation"/>
    <property type="evidence" value="ECO:0007669"/>
    <property type="project" value="UniProtKB-UniRule"/>
</dbReference>
<gene>
    <name evidence="6" type="primary">rpsT</name>
    <name evidence="8" type="ORF">A2968_04660</name>
</gene>
<dbReference type="NCBIfam" id="TIGR00029">
    <property type="entry name" value="S20"/>
    <property type="match status" value="1"/>
</dbReference>
<comment type="function">
    <text evidence="6">Binds directly to 16S ribosomal RNA.</text>
</comment>
<comment type="caution">
    <text evidence="8">The sequence shown here is derived from an EMBL/GenBank/DDBJ whole genome shotgun (WGS) entry which is preliminary data.</text>
</comment>
<dbReference type="GO" id="GO:0005840">
    <property type="term" value="C:ribosome"/>
    <property type="evidence" value="ECO:0007669"/>
    <property type="project" value="UniProtKB-KW"/>
</dbReference>
<dbReference type="Proteomes" id="UP000176228">
    <property type="component" value="Unassembled WGS sequence"/>
</dbReference>
<evidence type="ECO:0000256" key="6">
    <source>
        <dbReference type="HAMAP-Rule" id="MF_00500"/>
    </source>
</evidence>
<evidence type="ECO:0000256" key="5">
    <source>
        <dbReference type="ARBA" id="ARBA00035136"/>
    </source>
</evidence>
<evidence type="ECO:0000256" key="1">
    <source>
        <dbReference type="ARBA" id="ARBA00022730"/>
    </source>
</evidence>